<feature type="region of interest" description="Disordered" evidence="2">
    <location>
        <begin position="142"/>
        <end position="164"/>
    </location>
</feature>
<dbReference type="PANTHER" id="PTHR45965:SF3">
    <property type="entry name" value="INACTIVE RHOMBOID PROTEIN 1"/>
    <property type="match status" value="1"/>
</dbReference>
<feature type="transmembrane region" description="Helical" evidence="3">
    <location>
        <begin position="31"/>
        <end position="52"/>
    </location>
</feature>
<dbReference type="WBParaSite" id="jg2177.3">
    <property type="protein sequence ID" value="jg2177.3"/>
    <property type="gene ID" value="jg2177"/>
</dbReference>
<reference evidence="5" key="1">
    <citation type="submission" date="2022-11" db="UniProtKB">
        <authorList>
            <consortium name="WormBaseParasite"/>
        </authorList>
    </citation>
    <scope>IDENTIFICATION</scope>
</reference>
<dbReference type="GO" id="GO:0042058">
    <property type="term" value="P:regulation of epidermal growth factor receptor signaling pathway"/>
    <property type="evidence" value="ECO:0007669"/>
    <property type="project" value="TreeGrafter"/>
</dbReference>
<comment type="similarity">
    <text evidence="1">Belongs to the peptidase S54 family.</text>
</comment>
<feature type="compositionally biased region" description="Polar residues" evidence="2">
    <location>
        <begin position="452"/>
        <end position="464"/>
    </location>
</feature>
<feature type="transmembrane region" description="Helical" evidence="3">
    <location>
        <begin position="64"/>
        <end position="86"/>
    </location>
</feature>
<evidence type="ECO:0000256" key="3">
    <source>
        <dbReference type="SAM" id="Phobius"/>
    </source>
</evidence>
<keyword evidence="3" id="KW-1133">Transmembrane helix</keyword>
<feature type="region of interest" description="Disordered" evidence="2">
    <location>
        <begin position="424"/>
        <end position="493"/>
    </location>
</feature>
<feature type="compositionally biased region" description="Polar residues" evidence="2">
    <location>
        <begin position="366"/>
        <end position="377"/>
    </location>
</feature>
<protein>
    <submittedName>
        <fullName evidence="5">Uncharacterized protein</fullName>
    </submittedName>
</protein>
<evidence type="ECO:0000256" key="2">
    <source>
        <dbReference type="SAM" id="MobiDB-lite"/>
    </source>
</evidence>
<keyword evidence="3" id="KW-0812">Transmembrane</keyword>
<feature type="compositionally biased region" description="Basic and acidic residues" evidence="2">
    <location>
        <begin position="353"/>
        <end position="365"/>
    </location>
</feature>
<dbReference type="GO" id="GO:0050708">
    <property type="term" value="P:regulation of protein secretion"/>
    <property type="evidence" value="ECO:0007669"/>
    <property type="project" value="TreeGrafter"/>
</dbReference>
<evidence type="ECO:0000256" key="1">
    <source>
        <dbReference type="ARBA" id="ARBA00009045"/>
    </source>
</evidence>
<feature type="region of interest" description="Disordered" evidence="2">
    <location>
        <begin position="351"/>
        <end position="377"/>
    </location>
</feature>
<keyword evidence="3" id="KW-0472">Membrane</keyword>
<accession>A0A915DN00</accession>
<proteinExistence type="inferred from homology"/>
<dbReference type="PANTHER" id="PTHR45965">
    <property type="entry name" value="INACTIVE RHOMBOID PROTEIN"/>
    <property type="match status" value="1"/>
</dbReference>
<sequence length="894" mass="98619">MLSSVLGVNIRPKPRGKYQLLVCRGPSKGTLVTPFTLVLNSIICKGRIYVLIWKESSVCNPTTLLVLALRLTLAFVLSVSAMMSLLEQILGRSMTSSIRRTNRHKKNEFSYTLLCVGSKSSRTLRDAGRCARKQSFKNKKSEHVSVVNVPSSSSTSSIASHKDQLESIHKDAGVRPSLYKSVSSPGKTNNMIRHQRPPLNRTQSIKDKMTIETAKFFGIAPSVPSLNEAELDEANVDVIISNGEEERKWQQRRFRHLNKQYCIKTEAVAEELQPKIGIDALTDLIGPGGLGVAAGTPLDVPSPGGVSIARSIDGRLAGRRTTIERRESVAQIALSTLSSILQGIAFRKPRQRRVGELSSAKDQKDSSLIPTGTASSCGTYKSIRERNALASNSSFPSSKLYTTMSYGIAQADQTVRKISGFLSGSGTIREKDGDEQSNSDRQNLGMNVDNKPPSTSSAATVSQTRRGHSPSARPYFVPPTITKPKLRRTSGVEETKFISGDKVRANLGQIQGATLPRTSLKVPQRPSYLPLEGSGRHVTTKHKQSRMFVSSASVTNDDVFFDLSPTTRPPPPPKRDSTQPLTGDNERPVTNQLGRSPSACFIGALEEAEEYAPAATKKALLKTRSRSWGQGLTDMASSSDALKHLEEGRAHAGGGTFHGFPLLVRQNGYDLDDGDQPSSSAHTDTSATRLALLQHRAFVNEQQQRRRLPRPVFQEHTEKSAGPFSRFLQWISGSDSEGSASFKSLIKFHFSTRGVGTLRRPGTIGQPEEPQTRKKSLPIFGKFKRNRKLDPEVVRQLKDESCDYRPFFSYWITTVQIMVMLFTLYSYGIGTDFRNGLGVIERSGDVMASYLSVVRIVVWEPNNVWIGPRFADLVHAGAKYSPCMRRDPKFMSRY</sequence>
<feature type="compositionally biased region" description="Low complexity" evidence="2">
    <location>
        <begin position="144"/>
        <end position="159"/>
    </location>
</feature>
<evidence type="ECO:0000313" key="4">
    <source>
        <dbReference type="Proteomes" id="UP000887574"/>
    </source>
</evidence>
<dbReference type="GO" id="GO:0005789">
    <property type="term" value="C:endoplasmic reticulum membrane"/>
    <property type="evidence" value="ECO:0007669"/>
    <property type="project" value="TreeGrafter"/>
</dbReference>
<organism evidence="4 5">
    <name type="scientific">Ditylenchus dipsaci</name>
    <dbReference type="NCBI Taxonomy" id="166011"/>
    <lineage>
        <taxon>Eukaryota</taxon>
        <taxon>Metazoa</taxon>
        <taxon>Ecdysozoa</taxon>
        <taxon>Nematoda</taxon>
        <taxon>Chromadorea</taxon>
        <taxon>Rhabditida</taxon>
        <taxon>Tylenchina</taxon>
        <taxon>Tylenchomorpha</taxon>
        <taxon>Sphaerularioidea</taxon>
        <taxon>Anguinidae</taxon>
        <taxon>Anguininae</taxon>
        <taxon>Ditylenchus</taxon>
    </lineage>
</organism>
<feature type="compositionally biased region" description="Polar residues" evidence="2">
    <location>
        <begin position="578"/>
        <end position="595"/>
    </location>
</feature>
<evidence type="ECO:0000313" key="5">
    <source>
        <dbReference type="WBParaSite" id="jg2177.3"/>
    </source>
</evidence>
<keyword evidence="4" id="KW-1185">Reference proteome</keyword>
<dbReference type="Proteomes" id="UP000887574">
    <property type="component" value="Unplaced"/>
</dbReference>
<feature type="region of interest" description="Disordered" evidence="2">
    <location>
        <begin position="560"/>
        <end position="595"/>
    </location>
</feature>
<name>A0A915DN00_9BILA</name>
<dbReference type="InterPro" id="IPR051512">
    <property type="entry name" value="Inactive_Rhomboid"/>
</dbReference>
<feature type="transmembrane region" description="Helical" evidence="3">
    <location>
        <begin position="808"/>
        <end position="827"/>
    </location>
</feature>
<dbReference type="AlphaFoldDB" id="A0A915DN00"/>